<dbReference type="InterPro" id="IPR013249">
    <property type="entry name" value="RNA_pol_sigma70_r4_t2"/>
</dbReference>
<dbReference type="PANTHER" id="PTHR43133">
    <property type="entry name" value="RNA POLYMERASE ECF-TYPE SIGMA FACTO"/>
    <property type="match status" value="1"/>
</dbReference>
<organism evidence="7 8">
    <name type="scientific">Brevundimonas olei</name>
    <dbReference type="NCBI Taxonomy" id="657642"/>
    <lineage>
        <taxon>Bacteria</taxon>
        <taxon>Pseudomonadati</taxon>
        <taxon>Pseudomonadota</taxon>
        <taxon>Alphaproteobacteria</taxon>
        <taxon>Caulobacterales</taxon>
        <taxon>Caulobacteraceae</taxon>
        <taxon>Brevundimonas</taxon>
    </lineage>
</organism>
<dbReference type="RefSeq" id="WP_291783732.1">
    <property type="nucleotide sequence ID" value="NZ_CP146369.1"/>
</dbReference>
<dbReference type="PANTHER" id="PTHR43133:SF63">
    <property type="entry name" value="RNA POLYMERASE SIGMA FACTOR FECI-RELATED"/>
    <property type="match status" value="1"/>
</dbReference>
<dbReference type="InterPro" id="IPR039425">
    <property type="entry name" value="RNA_pol_sigma-70-like"/>
</dbReference>
<sequence>MPSQPPRSLEVYQTHRQALIDYACGIVGDHAHAEDLVQDAWLRVEAVERRRLIAEPVGYLYRTVRNLALDVYRARKRSGRRSVEGLVEDGNQPTDDSPSPEAVVVARSDLQRLLESLNELPERTRRAVILYKVEGLKLREVAARLNVSVALAQALVVDGVEHCAQRLSRDV</sequence>
<dbReference type="Proteomes" id="UP001363460">
    <property type="component" value="Chromosome"/>
</dbReference>
<evidence type="ECO:0000313" key="8">
    <source>
        <dbReference type="Proteomes" id="UP001363460"/>
    </source>
</evidence>
<evidence type="ECO:0000259" key="6">
    <source>
        <dbReference type="Pfam" id="PF08281"/>
    </source>
</evidence>
<dbReference type="InterPro" id="IPR014284">
    <property type="entry name" value="RNA_pol_sigma-70_dom"/>
</dbReference>
<dbReference type="Gene3D" id="1.10.1740.10">
    <property type="match status" value="1"/>
</dbReference>
<keyword evidence="3" id="KW-0731">Sigma factor</keyword>
<comment type="similarity">
    <text evidence="1">Belongs to the sigma-70 factor family. ECF subfamily.</text>
</comment>
<dbReference type="EMBL" id="CP146369">
    <property type="protein sequence ID" value="WWT53615.1"/>
    <property type="molecule type" value="Genomic_DNA"/>
</dbReference>
<dbReference type="Pfam" id="PF08281">
    <property type="entry name" value="Sigma70_r4_2"/>
    <property type="match status" value="1"/>
</dbReference>
<gene>
    <name evidence="7" type="ORF">V8J38_10115</name>
</gene>
<dbReference type="InterPro" id="IPR013325">
    <property type="entry name" value="RNA_pol_sigma_r2"/>
</dbReference>
<evidence type="ECO:0000256" key="3">
    <source>
        <dbReference type="ARBA" id="ARBA00023082"/>
    </source>
</evidence>
<evidence type="ECO:0000259" key="5">
    <source>
        <dbReference type="Pfam" id="PF04542"/>
    </source>
</evidence>
<accession>A0ABZ2IFD2</accession>
<reference evidence="7 8" key="1">
    <citation type="submission" date="2024-02" db="EMBL/GenBank/DDBJ databases">
        <title>Distribution and functional of Brevundimonas-related endobacteria within Verticillium dahliae.</title>
        <authorList>
            <person name="Zeng H."/>
        </authorList>
    </citation>
    <scope>NUCLEOTIDE SEQUENCE [LARGE SCALE GENOMIC DNA]</scope>
    <source>
        <strain evidence="7 8">TRM 44200</strain>
    </source>
</reference>
<evidence type="ECO:0000313" key="7">
    <source>
        <dbReference type="EMBL" id="WWT53615.1"/>
    </source>
</evidence>
<dbReference type="NCBIfam" id="TIGR02937">
    <property type="entry name" value="sigma70-ECF"/>
    <property type="match status" value="1"/>
</dbReference>
<evidence type="ECO:0000256" key="4">
    <source>
        <dbReference type="ARBA" id="ARBA00023163"/>
    </source>
</evidence>
<name>A0ABZ2IFD2_9CAUL</name>
<keyword evidence="8" id="KW-1185">Reference proteome</keyword>
<dbReference type="Gene3D" id="1.10.10.10">
    <property type="entry name" value="Winged helix-like DNA-binding domain superfamily/Winged helix DNA-binding domain"/>
    <property type="match status" value="1"/>
</dbReference>
<dbReference type="InterPro" id="IPR036388">
    <property type="entry name" value="WH-like_DNA-bd_sf"/>
</dbReference>
<evidence type="ECO:0000256" key="2">
    <source>
        <dbReference type="ARBA" id="ARBA00023015"/>
    </source>
</evidence>
<dbReference type="InterPro" id="IPR007627">
    <property type="entry name" value="RNA_pol_sigma70_r2"/>
</dbReference>
<proteinExistence type="inferred from homology"/>
<feature type="domain" description="RNA polymerase sigma factor 70 region 4 type 2" evidence="6">
    <location>
        <begin position="111"/>
        <end position="163"/>
    </location>
</feature>
<dbReference type="Pfam" id="PF04542">
    <property type="entry name" value="Sigma70_r2"/>
    <property type="match status" value="1"/>
</dbReference>
<dbReference type="SUPFAM" id="SSF88659">
    <property type="entry name" value="Sigma3 and sigma4 domains of RNA polymerase sigma factors"/>
    <property type="match status" value="1"/>
</dbReference>
<dbReference type="SUPFAM" id="SSF88946">
    <property type="entry name" value="Sigma2 domain of RNA polymerase sigma factors"/>
    <property type="match status" value="1"/>
</dbReference>
<keyword evidence="2" id="KW-0805">Transcription regulation</keyword>
<feature type="domain" description="RNA polymerase sigma-70 region 2" evidence="5">
    <location>
        <begin position="12"/>
        <end position="77"/>
    </location>
</feature>
<evidence type="ECO:0000256" key="1">
    <source>
        <dbReference type="ARBA" id="ARBA00010641"/>
    </source>
</evidence>
<dbReference type="InterPro" id="IPR013324">
    <property type="entry name" value="RNA_pol_sigma_r3/r4-like"/>
</dbReference>
<keyword evidence="4" id="KW-0804">Transcription</keyword>
<protein>
    <submittedName>
        <fullName evidence="7">Sigma-70 family RNA polymerase sigma factor</fullName>
    </submittedName>
</protein>